<organism evidence="1 2">
    <name type="scientific">Aspergillus fumigatus</name>
    <name type="common">Neosartorya fumigata</name>
    <dbReference type="NCBI Taxonomy" id="746128"/>
    <lineage>
        <taxon>Eukaryota</taxon>
        <taxon>Fungi</taxon>
        <taxon>Dikarya</taxon>
        <taxon>Ascomycota</taxon>
        <taxon>Pezizomycotina</taxon>
        <taxon>Eurotiomycetes</taxon>
        <taxon>Eurotiomycetidae</taxon>
        <taxon>Eurotiales</taxon>
        <taxon>Aspergillaceae</taxon>
        <taxon>Aspergillus</taxon>
        <taxon>Aspergillus subgen. Fumigati</taxon>
    </lineage>
</organism>
<dbReference type="AlphaFoldDB" id="A0A9P8NBV0"/>
<accession>A0A9P8NBV0</accession>
<name>A0A9P8NBV0_ASPFM</name>
<protein>
    <submittedName>
        <fullName evidence="1">Uncharacterized protein</fullName>
    </submittedName>
</protein>
<evidence type="ECO:0000313" key="2">
    <source>
        <dbReference type="Proteomes" id="UP000813423"/>
    </source>
</evidence>
<evidence type="ECO:0000313" key="1">
    <source>
        <dbReference type="EMBL" id="KAH1895799.1"/>
    </source>
</evidence>
<dbReference type="EMBL" id="JAIBSC010000133">
    <property type="protein sequence ID" value="KAH1895799.1"/>
    <property type="molecule type" value="Genomic_DNA"/>
</dbReference>
<proteinExistence type="predicted"/>
<dbReference type="Proteomes" id="UP000813423">
    <property type="component" value="Unassembled WGS sequence"/>
</dbReference>
<sequence length="267" mass="28479">MRPRRPSTTQSLSEAELSVPVRLGRTRTLTITFPFACLVLEFDLAIPVASSGSSHVVALVEYDPWADELLLCVGEASCSLPELNLEPLLTLALPSGILLDPEIVEATEERPLTFGGWGKAAMLIVLRSDFSGLAGLRPPDADLRLPWVEIELDNGDLLKFDLGLEGVRNLEVDCNGDDALCMSVDRGKLFLTFGAGSGGRVPAGGLAAGRDSSGMVDIERLYISRSFVFVRCLVVINGPTSEGAQIRNGMVMGGNEGARACDADMQA</sequence>
<gene>
    <name evidence="1" type="ORF">KXV57_001732</name>
</gene>
<comment type="caution">
    <text evidence="1">The sequence shown here is derived from an EMBL/GenBank/DDBJ whole genome shotgun (WGS) entry which is preliminary data.</text>
</comment>
<reference evidence="1" key="1">
    <citation type="submission" date="2021-08" db="EMBL/GenBank/DDBJ databases">
        <title>Global Aspergillus fumigatus from environmental and clinical sources.</title>
        <authorList>
            <person name="Barber A."/>
            <person name="Sae-Ong T."/>
        </authorList>
    </citation>
    <scope>NUCLEOTIDE SEQUENCE</scope>
    <source>
        <strain evidence="1">NRZ-2016-071</strain>
    </source>
</reference>